<sequence>MSKVYKIRMSVELSLISVKINTELQNSCVRECTIDPVCQESRFTRKNIEEMINIIFINDTNFCRAH</sequence>
<dbReference type="AlphaFoldDB" id="A0AAD6P282"/>
<evidence type="ECO:0000313" key="1">
    <source>
        <dbReference type="EMBL" id="KAJ6413458.1"/>
    </source>
</evidence>
<proteinExistence type="predicted"/>
<dbReference type="EMBL" id="JAPFFJ010000013">
    <property type="protein sequence ID" value="KAJ6413458.1"/>
    <property type="molecule type" value="Genomic_DNA"/>
</dbReference>
<keyword evidence="2" id="KW-1185">Reference proteome</keyword>
<protein>
    <submittedName>
        <fullName evidence="1">Uncharacterized protein</fullName>
    </submittedName>
</protein>
<reference evidence="1 2" key="1">
    <citation type="journal article" date="2023" name="Int. J. Mol. Sci.">
        <title>De Novo Assembly and Annotation of 11 Diverse Shrub Willow (Salix) Genomes Reveals Novel Gene Organization in Sex-Linked Regions.</title>
        <authorList>
            <person name="Hyden B."/>
            <person name="Feng K."/>
            <person name="Yates T.B."/>
            <person name="Jawdy S."/>
            <person name="Cereghino C."/>
            <person name="Smart L.B."/>
            <person name="Muchero W."/>
        </authorList>
    </citation>
    <scope>NUCLEOTIDE SEQUENCE [LARGE SCALE GENOMIC DNA]</scope>
    <source>
        <tissue evidence="1">Shoot tip</tissue>
    </source>
</reference>
<evidence type="ECO:0000313" key="2">
    <source>
        <dbReference type="Proteomes" id="UP001162972"/>
    </source>
</evidence>
<gene>
    <name evidence="1" type="ORF">OIU84_006289</name>
</gene>
<name>A0AAD6P282_9ROSI</name>
<accession>A0AAD6P282</accession>
<comment type="caution">
    <text evidence="1">The sequence shown here is derived from an EMBL/GenBank/DDBJ whole genome shotgun (WGS) entry which is preliminary data.</text>
</comment>
<organism evidence="1 2">
    <name type="scientific">Salix udensis</name>
    <dbReference type="NCBI Taxonomy" id="889485"/>
    <lineage>
        <taxon>Eukaryota</taxon>
        <taxon>Viridiplantae</taxon>
        <taxon>Streptophyta</taxon>
        <taxon>Embryophyta</taxon>
        <taxon>Tracheophyta</taxon>
        <taxon>Spermatophyta</taxon>
        <taxon>Magnoliopsida</taxon>
        <taxon>eudicotyledons</taxon>
        <taxon>Gunneridae</taxon>
        <taxon>Pentapetalae</taxon>
        <taxon>rosids</taxon>
        <taxon>fabids</taxon>
        <taxon>Malpighiales</taxon>
        <taxon>Salicaceae</taxon>
        <taxon>Saliceae</taxon>
        <taxon>Salix</taxon>
    </lineage>
</organism>
<dbReference type="Proteomes" id="UP001162972">
    <property type="component" value="Chromosome 5"/>
</dbReference>